<sequence>MLKAIKQFAKKPPLYEKSDAKFWNDLYISQRMLEAHLNPDLESATRKLDFVLKSVDWISTVVPPAQYIKLLDLGCGPGIYAELFFNKGYKVTGVDLSQSSIQYAKKIARERGLHIEYLNSDYIQAPLSGEYNLITMIYCDFGVLSDKERQLLLKKVHDRLSPNGCFIFDVFTPFEYADREEFKEWRYEDSGFWCANPYLLLQSLYRYNESNTFLNQYIVVKDSKTTSYNLWEHTFTIEEIEKDLLKAGFKNMRYYGDVAGAELRNDNKTLCVIAEK</sequence>
<reference evidence="4" key="4">
    <citation type="submission" date="2016-11" db="EMBL/GenBank/DDBJ databases">
        <authorList>
            <person name="Varghese N."/>
            <person name="Submissions S."/>
        </authorList>
    </citation>
    <scope>NUCLEOTIDE SEQUENCE</scope>
    <source>
        <strain evidence="4">DSM 1682</strain>
    </source>
</reference>
<dbReference type="EMBL" id="CP014223">
    <property type="protein sequence ID" value="AMJ40734.1"/>
    <property type="molecule type" value="Genomic_DNA"/>
</dbReference>
<dbReference type="OrthoDB" id="5522265at2"/>
<dbReference type="EC" id="2.1.1.-" evidence="3"/>
<keyword evidence="1 3" id="KW-0808">Transferase</keyword>
<reference evidence="5" key="2">
    <citation type="submission" date="2016-01" db="EMBL/GenBank/DDBJ databases">
        <authorList>
            <person name="Poehlein A."/>
            <person name="Schlien K."/>
            <person name="Gottschalk G."/>
            <person name="Buckel W."/>
            <person name="Daniel R."/>
        </authorList>
    </citation>
    <scope>NUCLEOTIDE SEQUENCE [LARGE SCALE GENOMIC DNA]</scope>
    <source>
        <strain evidence="5">X2</strain>
    </source>
</reference>
<organism evidence="4 6">
    <name type="scientific">Anaerotignum propionicum DSM 1682</name>
    <dbReference type="NCBI Taxonomy" id="991789"/>
    <lineage>
        <taxon>Bacteria</taxon>
        <taxon>Bacillati</taxon>
        <taxon>Bacillota</taxon>
        <taxon>Clostridia</taxon>
        <taxon>Lachnospirales</taxon>
        <taxon>Anaerotignaceae</taxon>
        <taxon>Anaerotignum</taxon>
    </lineage>
</organism>
<evidence type="ECO:0000256" key="1">
    <source>
        <dbReference type="ARBA" id="ARBA00022679"/>
    </source>
</evidence>
<name>A0A0X1U724_ANAPI</name>
<dbReference type="EMBL" id="FQUA01000016">
    <property type="protein sequence ID" value="SHF08435.1"/>
    <property type="molecule type" value="Genomic_DNA"/>
</dbReference>
<dbReference type="SUPFAM" id="SSF53335">
    <property type="entry name" value="S-adenosyl-L-methionine-dependent methyltransferases"/>
    <property type="match status" value="1"/>
</dbReference>
<dbReference type="Proteomes" id="UP000184204">
    <property type="component" value="Unassembled WGS sequence"/>
</dbReference>
<dbReference type="AlphaFoldDB" id="A0A0X1U724"/>
<accession>A0A0X1U724</accession>
<dbReference type="InterPro" id="IPR041698">
    <property type="entry name" value="Methyltransf_25"/>
</dbReference>
<proteinExistence type="predicted"/>
<protein>
    <submittedName>
        <fullName evidence="3">Cypemycin methyltransferase</fullName>
        <ecNumber evidence="3">2.1.1.-</ecNumber>
    </submittedName>
    <submittedName>
        <fullName evidence="4">Methyltransferase domain-containing protein</fullName>
    </submittedName>
</protein>
<reference evidence="6" key="3">
    <citation type="submission" date="2016-11" db="EMBL/GenBank/DDBJ databases">
        <authorList>
            <person name="Jaros S."/>
            <person name="Januszkiewicz K."/>
            <person name="Wedrychowicz H."/>
        </authorList>
    </citation>
    <scope>NUCLEOTIDE SEQUENCE [LARGE SCALE GENOMIC DNA]</scope>
    <source>
        <strain evidence="6">DSM 1682</strain>
    </source>
</reference>
<keyword evidence="5" id="KW-1185">Reference proteome</keyword>
<reference evidence="3 5" key="1">
    <citation type="journal article" date="2016" name="Genome Announc.">
        <title>Complete Genome Sequence of the Amino Acid-Fermenting Clostridium propionicum X2 (DSM 1682).</title>
        <authorList>
            <person name="Poehlein A."/>
            <person name="Schlien K."/>
            <person name="Chowdhury N.P."/>
            <person name="Gottschalk G."/>
            <person name="Buckel W."/>
            <person name="Daniel R."/>
        </authorList>
    </citation>
    <scope>NUCLEOTIDE SEQUENCE [LARGE SCALE GENOMIC DNA]</scope>
    <source>
        <strain evidence="3 5">X2</strain>
    </source>
</reference>
<evidence type="ECO:0000259" key="2">
    <source>
        <dbReference type="Pfam" id="PF13649"/>
    </source>
</evidence>
<dbReference type="Gene3D" id="2.20.25.110">
    <property type="entry name" value="S-adenosyl-L-methionine-dependent methyltransferases"/>
    <property type="match status" value="1"/>
</dbReference>
<dbReference type="Gene3D" id="3.40.50.150">
    <property type="entry name" value="Vaccinia Virus protein VP39"/>
    <property type="match status" value="1"/>
</dbReference>
<dbReference type="CDD" id="cd02440">
    <property type="entry name" value="AdoMet_MTases"/>
    <property type="match status" value="1"/>
</dbReference>
<keyword evidence="4" id="KW-0489">Methyltransferase</keyword>
<dbReference type="RefSeq" id="WP_066048849.1">
    <property type="nucleotide sequence ID" value="NZ_CP014223.1"/>
</dbReference>
<dbReference type="GO" id="GO:0032259">
    <property type="term" value="P:methylation"/>
    <property type="evidence" value="ECO:0007669"/>
    <property type="project" value="UniProtKB-KW"/>
</dbReference>
<evidence type="ECO:0000313" key="3">
    <source>
        <dbReference type="EMBL" id="AMJ40734.1"/>
    </source>
</evidence>
<gene>
    <name evidence="3" type="primary">cypM</name>
    <name evidence="3" type="ORF">CPRO_11390</name>
    <name evidence="4" type="ORF">SAMN02745151_02724</name>
</gene>
<evidence type="ECO:0000313" key="4">
    <source>
        <dbReference type="EMBL" id="SHF08435.1"/>
    </source>
</evidence>
<feature type="domain" description="Methyltransferase" evidence="2">
    <location>
        <begin position="71"/>
        <end position="164"/>
    </location>
</feature>
<dbReference type="InterPro" id="IPR029063">
    <property type="entry name" value="SAM-dependent_MTases_sf"/>
</dbReference>
<dbReference type="GO" id="GO:0008168">
    <property type="term" value="F:methyltransferase activity"/>
    <property type="evidence" value="ECO:0007669"/>
    <property type="project" value="UniProtKB-KW"/>
</dbReference>
<dbReference type="Pfam" id="PF13649">
    <property type="entry name" value="Methyltransf_25"/>
    <property type="match status" value="1"/>
</dbReference>
<evidence type="ECO:0000313" key="6">
    <source>
        <dbReference type="Proteomes" id="UP000184204"/>
    </source>
</evidence>
<dbReference type="PANTHER" id="PTHR43861">
    <property type="entry name" value="TRANS-ACONITATE 2-METHYLTRANSFERASE-RELATED"/>
    <property type="match status" value="1"/>
</dbReference>
<dbReference type="KEGG" id="cpro:CPRO_11390"/>
<dbReference type="Proteomes" id="UP000068026">
    <property type="component" value="Chromosome"/>
</dbReference>
<evidence type="ECO:0000313" key="5">
    <source>
        <dbReference type="Proteomes" id="UP000068026"/>
    </source>
</evidence>